<dbReference type="Proteomes" id="UP000095751">
    <property type="component" value="Unassembled WGS sequence"/>
</dbReference>
<dbReference type="InterPro" id="IPR023210">
    <property type="entry name" value="NADP_OxRdtase_dom"/>
</dbReference>
<keyword evidence="1" id="KW-0560">Oxidoreductase</keyword>
<sequence length="366" mass="41209">MKTPRAILGTMTFGGTTTAKDATTMVLDFCNVNKWKELVKDDPMLDSAIMYQNGKTEVVVGEIILKNNENHKDNNMMLLPTTLSLSSKANSFTKDRTLSPAGVRTQLETSLISFGRESIDIYYLHAPDSNNNIEPTLEEIQKLYKEKKFKKFGLSNFSAWETVYIHGYMTSRNYIVPTAYQGMYNAITRQVETELFPALRKLDMHFYAYNPLGGGMLSGKYSPSENDKEAATKNSEQGDRFSGNSMWAKRYRERFQQKEQFEALEIVREKLLLPSSISDDDNDVSSNTCSSMAEASLRWIRHHSQLKEEDGIIIGASKISHYNSNMKSLSAGPLSDDLVEAFDNAAKLCQDVCPNYSRGYSGSSVK</sequence>
<feature type="domain" description="NADP-dependent oxidoreductase" evidence="3">
    <location>
        <begin position="7"/>
        <end position="345"/>
    </location>
</feature>
<dbReference type="InterPro" id="IPR050523">
    <property type="entry name" value="AKR_Detox_Biosynth"/>
</dbReference>
<dbReference type="Pfam" id="PF00248">
    <property type="entry name" value="Aldo_ket_red"/>
    <property type="match status" value="1"/>
</dbReference>
<dbReference type="PANTHER" id="PTHR43364:SF4">
    <property type="entry name" value="NAD(P)-LINKED OXIDOREDUCTASE SUPERFAMILY PROTEIN"/>
    <property type="match status" value="1"/>
</dbReference>
<dbReference type="OrthoDB" id="2310150at2759"/>
<proteinExistence type="predicted"/>
<dbReference type="EMBL" id="KV784376">
    <property type="protein sequence ID" value="OEU09250.1"/>
    <property type="molecule type" value="Genomic_DNA"/>
</dbReference>
<name>A0A1E7ETA0_9STRA</name>
<evidence type="ECO:0000313" key="4">
    <source>
        <dbReference type="EMBL" id="OEU09250.1"/>
    </source>
</evidence>
<dbReference type="InParanoid" id="A0A1E7ETA0"/>
<dbReference type="Gene3D" id="3.20.20.100">
    <property type="entry name" value="NADP-dependent oxidoreductase domain"/>
    <property type="match status" value="1"/>
</dbReference>
<dbReference type="SUPFAM" id="SSF51430">
    <property type="entry name" value="NAD(P)-linked oxidoreductase"/>
    <property type="match status" value="1"/>
</dbReference>
<accession>A0A1E7ETA0</accession>
<dbReference type="GO" id="GO:0016491">
    <property type="term" value="F:oxidoreductase activity"/>
    <property type="evidence" value="ECO:0007669"/>
    <property type="project" value="UniProtKB-KW"/>
</dbReference>
<feature type="compositionally biased region" description="Basic and acidic residues" evidence="2">
    <location>
        <begin position="225"/>
        <end position="239"/>
    </location>
</feature>
<evidence type="ECO:0000256" key="1">
    <source>
        <dbReference type="ARBA" id="ARBA00023002"/>
    </source>
</evidence>
<dbReference type="PANTHER" id="PTHR43364">
    <property type="entry name" value="NADH-SPECIFIC METHYLGLYOXAL REDUCTASE-RELATED"/>
    <property type="match status" value="1"/>
</dbReference>
<evidence type="ECO:0000259" key="3">
    <source>
        <dbReference type="Pfam" id="PF00248"/>
    </source>
</evidence>
<dbReference type="InterPro" id="IPR036812">
    <property type="entry name" value="NAD(P)_OxRdtase_dom_sf"/>
</dbReference>
<reference evidence="4 5" key="1">
    <citation type="submission" date="2016-09" db="EMBL/GenBank/DDBJ databases">
        <title>Extensive genetic diversity and differential bi-allelic expression allows diatom success in the polar Southern Ocean.</title>
        <authorList>
            <consortium name="DOE Joint Genome Institute"/>
            <person name="Mock T."/>
            <person name="Otillar R.P."/>
            <person name="Strauss J."/>
            <person name="Dupont C."/>
            <person name="Frickenhaus S."/>
            <person name="Maumus F."/>
            <person name="Mcmullan M."/>
            <person name="Sanges R."/>
            <person name="Schmutz J."/>
            <person name="Toseland A."/>
            <person name="Valas R."/>
            <person name="Veluchamy A."/>
            <person name="Ward B.J."/>
            <person name="Allen A."/>
            <person name="Barry K."/>
            <person name="Falciatore A."/>
            <person name="Ferrante M."/>
            <person name="Fortunato A.E."/>
            <person name="Gloeckner G."/>
            <person name="Gruber A."/>
            <person name="Hipkin R."/>
            <person name="Janech M."/>
            <person name="Kroth P."/>
            <person name="Leese F."/>
            <person name="Lindquist E."/>
            <person name="Lyon B.R."/>
            <person name="Martin J."/>
            <person name="Mayer C."/>
            <person name="Parker M."/>
            <person name="Quesneville H."/>
            <person name="Raymond J."/>
            <person name="Uhlig C."/>
            <person name="Valentin K.U."/>
            <person name="Worden A.Z."/>
            <person name="Armbrust E.V."/>
            <person name="Bowler C."/>
            <person name="Green B."/>
            <person name="Moulton V."/>
            <person name="Van Oosterhout C."/>
            <person name="Grigoriev I."/>
        </authorList>
    </citation>
    <scope>NUCLEOTIDE SEQUENCE [LARGE SCALE GENOMIC DNA]</scope>
    <source>
        <strain evidence="4 5">CCMP1102</strain>
    </source>
</reference>
<dbReference type="KEGG" id="fcy:FRACYDRAFT_212339"/>
<organism evidence="4 5">
    <name type="scientific">Fragilariopsis cylindrus CCMP1102</name>
    <dbReference type="NCBI Taxonomy" id="635003"/>
    <lineage>
        <taxon>Eukaryota</taxon>
        <taxon>Sar</taxon>
        <taxon>Stramenopiles</taxon>
        <taxon>Ochrophyta</taxon>
        <taxon>Bacillariophyta</taxon>
        <taxon>Bacillariophyceae</taxon>
        <taxon>Bacillariophycidae</taxon>
        <taxon>Bacillariales</taxon>
        <taxon>Bacillariaceae</taxon>
        <taxon>Fragilariopsis</taxon>
    </lineage>
</organism>
<dbReference type="AlphaFoldDB" id="A0A1E7ETA0"/>
<keyword evidence="5" id="KW-1185">Reference proteome</keyword>
<protein>
    <submittedName>
        <fullName evidence="4">Aldo/keto reductase</fullName>
    </submittedName>
</protein>
<gene>
    <name evidence="4" type="ORF">FRACYDRAFT_212339</name>
</gene>
<evidence type="ECO:0000256" key="2">
    <source>
        <dbReference type="SAM" id="MobiDB-lite"/>
    </source>
</evidence>
<evidence type="ECO:0000313" key="5">
    <source>
        <dbReference type="Proteomes" id="UP000095751"/>
    </source>
</evidence>
<feature type="region of interest" description="Disordered" evidence="2">
    <location>
        <begin position="220"/>
        <end position="240"/>
    </location>
</feature>